<dbReference type="PATRIC" id="fig|307121.4.peg.3146"/>
<dbReference type="Proteomes" id="UP000199393">
    <property type="component" value="Chromosome I"/>
</dbReference>
<protein>
    <recommendedName>
        <fullName evidence="6">ATP-dependent Clp protease proteolytic subunit</fullName>
    </recommendedName>
</protein>
<feature type="region of interest" description="Disordered" evidence="7">
    <location>
        <begin position="197"/>
        <end position="249"/>
    </location>
</feature>
<feature type="region of interest" description="Disordered" evidence="7">
    <location>
        <begin position="281"/>
        <end position="303"/>
    </location>
</feature>
<keyword evidence="3 8" id="KW-0645">Protease</keyword>
<dbReference type="GO" id="GO:0006515">
    <property type="term" value="P:protein quality control for misfolded or incompletely synthesized proteins"/>
    <property type="evidence" value="ECO:0007669"/>
    <property type="project" value="TreeGrafter"/>
</dbReference>
<dbReference type="NCBIfam" id="NF045542">
    <property type="entry name" value="Clp_rel_HeadMat"/>
    <property type="match status" value="1"/>
</dbReference>
<dbReference type="STRING" id="307121.GA0070620_3081"/>
<comment type="similarity">
    <text evidence="1 6">Belongs to the peptidase S14 family.</text>
</comment>
<dbReference type="EMBL" id="LT598496">
    <property type="protein sequence ID" value="SBV27557.1"/>
    <property type="molecule type" value="Genomic_DNA"/>
</dbReference>
<sequence length="410" mass="43913">MPEQALPQLPERLERLRSRPTAKAGDWYRIEAKADARTAEVSIYDEIGMWGTAAKDFAAEVRALDVDAITLRINSPGGDAWDGVAIYNVVKDHPAQVTVVVDGIAASAASVIAQAGDRIVMNRGSQMMIHDASGLVMGNADDMREFADVLDKMSDSLAGIYAARAGGTVEQWRATMRTDTWYMAAEAVEAGLADALADDDKPAPTNSARPRVTAAEAARRIHAAAVKQTPDADPATGPSETRKGAAEMQFTDEERAELRARFALAADAGDDAIKAALLARPSATPPEDTSEPEKPASKPKATTGQMVIDQAAWDAQQETIRRLEAAEARRRREERDSVIAQAVADGKFPPARKPHYERAWDADPEGARELIAGLAKNVVPVAALGYAVDATDADFELEFAGLFPPSRKGA</sequence>
<dbReference type="PANTHER" id="PTHR10381:SF70">
    <property type="entry name" value="ATP-DEPENDENT CLP PROTEASE PROTEOLYTIC SUBUNIT"/>
    <property type="match status" value="1"/>
</dbReference>
<keyword evidence="5" id="KW-0720">Serine protease</keyword>
<evidence type="ECO:0000256" key="4">
    <source>
        <dbReference type="ARBA" id="ARBA00022801"/>
    </source>
</evidence>
<dbReference type="GO" id="GO:0051117">
    <property type="term" value="F:ATPase binding"/>
    <property type="evidence" value="ECO:0007669"/>
    <property type="project" value="TreeGrafter"/>
</dbReference>
<dbReference type="GO" id="GO:0004252">
    <property type="term" value="F:serine-type endopeptidase activity"/>
    <property type="evidence" value="ECO:0007669"/>
    <property type="project" value="InterPro"/>
</dbReference>
<name>A0A1C3N4Q1_9ACTN</name>
<keyword evidence="9" id="KW-1185">Reference proteome</keyword>
<dbReference type="InterPro" id="IPR001907">
    <property type="entry name" value="ClpP"/>
</dbReference>
<dbReference type="InterPro" id="IPR029045">
    <property type="entry name" value="ClpP/crotonase-like_dom_sf"/>
</dbReference>
<evidence type="ECO:0000256" key="7">
    <source>
        <dbReference type="SAM" id="MobiDB-lite"/>
    </source>
</evidence>
<evidence type="ECO:0000313" key="8">
    <source>
        <dbReference type="EMBL" id="SBV27557.1"/>
    </source>
</evidence>
<evidence type="ECO:0000313" key="9">
    <source>
        <dbReference type="Proteomes" id="UP000199393"/>
    </source>
</evidence>
<dbReference type="Pfam" id="PF10123">
    <property type="entry name" value="Mu-like_Pro"/>
    <property type="match status" value="1"/>
</dbReference>
<dbReference type="GO" id="GO:0004176">
    <property type="term" value="F:ATP-dependent peptidase activity"/>
    <property type="evidence" value="ECO:0007669"/>
    <property type="project" value="InterPro"/>
</dbReference>
<dbReference type="OrthoDB" id="9806592at2"/>
<evidence type="ECO:0000256" key="5">
    <source>
        <dbReference type="ARBA" id="ARBA00022825"/>
    </source>
</evidence>
<reference evidence="9" key="1">
    <citation type="submission" date="2016-06" db="EMBL/GenBank/DDBJ databases">
        <authorList>
            <person name="Varghese N."/>
        </authorList>
    </citation>
    <scope>NUCLEOTIDE SEQUENCE [LARGE SCALE GENOMIC DNA]</scope>
    <source>
        <strain evidence="9">DSM 45344</strain>
    </source>
</reference>
<dbReference type="RefSeq" id="WP_091591428.1">
    <property type="nucleotide sequence ID" value="NZ_JBHRWG010000004.1"/>
</dbReference>
<dbReference type="InterPro" id="IPR023562">
    <property type="entry name" value="ClpP/TepA"/>
</dbReference>
<gene>
    <name evidence="8" type="ORF">GA0070620_3081</name>
</gene>
<dbReference type="Pfam" id="PF00574">
    <property type="entry name" value="CLP_protease"/>
    <property type="match status" value="1"/>
</dbReference>
<evidence type="ECO:0000256" key="1">
    <source>
        <dbReference type="ARBA" id="ARBA00007039"/>
    </source>
</evidence>
<keyword evidence="4" id="KW-0378">Hydrolase</keyword>
<keyword evidence="2" id="KW-0963">Cytoplasm</keyword>
<dbReference type="AlphaFoldDB" id="A0A1C3N4Q1"/>
<evidence type="ECO:0000256" key="6">
    <source>
        <dbReference type="RuleBase" id="RU003567"/>
    </source>
</evidence>
<evidence type="ECO:0000256" key="2">
    <source>
        <dbReference type="ARBA" id="ARBA00022490"/>
    </source>
</evidence>
<proteinExistence type="inferred from homology"/>
<dbReference type="Gene3D" id="3.90.226.10">
    <property type="entry name" value="2-enoyl-CoA Hydratase, Chain A, domain 1"/>
    <property type="match status" value="1"/>
</dbReference>
<dbReference type="SUPFAM" id="SSF52096">
    <property type="entry name" value="ClpP/crotonase"/>
    <property type="match status" value="1"/>
</dbReference>
<dbReference type="CDD" id="cd07016">
    <property type="entry name" value="S14_ClpP_1"/>
    <property type="match status" value="1"/>
</dbReference>
<dbReference type="PANTHER" id="PTHR10381">
    <property type="entry name" value="ATP-DEPENDENT CLP PROTEASE PROTEOLYTIC SUBUNIT"/>
    <property type="match status" value="1"/>
</dbReference>
<organism evidence="8 9">
    <name type="scientific">Micromonospora krabiensis</name>
    <dbReference type="NCBI Taxonomy" id="307121"/>
    <lineage>
        <taxon>Bacteria</taxon>
        <taxon>Bacillati</taxon>
        <taxon>Actinomycetota</taxon>
        <taxon>Actinomycetes</taxon>
        <taxon>Micromonosporales</taxon>
        <taxon>Micromonosporaceae</taxon>
        <taxon>Micromonospora</taxon>
    </lineage>
</organism>
<dbReference type="GO" id="GO:0009368">
    <property type="term" value="C:endopeptidase Clp complex"/>
    <property type="evidence" value="ECO:0007669"/>
    <property type="project" value="TreeGrafter"/>
</dbReference>
<dbReference type="PRINTS" id="PR00127">
    <property type="entry name" value="CLPPROTEASEP"/>
</dbReference>
<accession>A0A1C3N4Q1</accession>
<evidence type="ECO:0000256" key="3">
    <source>
        <dbReference type="ARBA" id="ARBA00022670"/>
    </source>
</evidence>
<dbReference type="InterPro" id="IPR012106">
    <property type="entry name" value="Phage_Mu_Gp1"/>
</dbReference>